<protein>
    <recommendedName>
        <fullName evidence="2">VQ domain-containing protein</fullName>
    </recommendedName>
</protein>
<evidence type="ECO:0000313" key="4">
    <source>
        <dbReference type="Proteomes" id="UP001443914"/>
    </source>
</evidence>
<dbReference type="PANTHER" id="PTHR33143">
    <property type="entry name" value="F16F4.1 PROTEIN-RELATED"/>
    <property type="match status" value="1"/>
</dbReference>
<reference evidence="3" key="1">
    <citation type="submission" date="2024-03" db="EMBL/GenBank/DDBJ databases">
        <title>WGS assembly of Saponaria officinalis var. Norfolk2.</title>
        <authorList>
            <person name="Jenkins J."/>
            <person name="Shu S."/>
            <person name="Grimwood J."/>
            <person name="Barry K."/>
            <person name="Goodstein D."/>
            <person name="Schmutz J."/>
            <person name="Leebens-Mack J."/>
            <person name="Osbourn A."/>
        </authorList>
    </citation>
    <scope>NUCLEOTIDE SEQUENCE [LARGE SCALE GENOMIC DNA]</scope>
    <source>
        <strain evidence="3">JIC</strain>
    </source>
</reference>
<dbReference type="AlphaFoldDB" id="A0AAW1I4U7"/>
<evidence type="ECO:0000256" key="1">
    <source>
        <dbReference type="SAM" id="MobiDB-lite"/>
    </source>
</evidence>
<feature type="compositionally biased region" description="Low complexity" evidence="1">
    <location>
        <begin position="1"/>
        <end position="13"/>
    </location>
</feature>
<sequence>MKRENNNNNHCNNGMTSSSMKVHKVSHAIKKSSYSSSSSSSSRFVPSLIMAGSKAHHQRGPVIIYTHSPKVIHTNPRDFMALVQKLTGMSGSKDDNDVSPRFKNVTNELTNNKKMTIKMSINDNNSSSTTIDDNESSSVITDENCSSGTTGDVVGHLNRPCMDAPIFNPSIALPQGPLVPGFSFFMNNNESDLGPLCNNGDSPVYDYMNYNFPYYNQIT</sequence>
<dbReference type="GO" id="GO:0005634">
    <property type="term" value="C:nucleus"/>
    <property type="evidence" value="ECO:0007669"/>
    <property type="project" value="TreeGrafter"/>
</dbReference>
<gene>
    <name evidence="3" type="ORF">RND81_10G196500</name>
</gene>
<dbReference type="Pfam" id="PF05678">
    <property type="entry name" value="VQ"/>
    <property type="match status" value="1"/>
</dbReference>
<dbReference type="InterPro" id="IPR039607">
    <property type="entry name" value="VQ_8/17/18/20/21/25"/>
</dbReference>
<organism evidence="3 4">
    <name type="scientific">Saponaria officinalis</name>
    <name type="common">Common soapwort</name>
    <name type="synonym">Lychnis saponaria</name>
    <dbReference type="NCBI Taxonomy" id="3572"/>
    <lineage>
        <taxon>Eukaryota</taxon>
        <taxon>Viridiplantae</taxon>
        <taxon>Streptophyta</taxon>
        <taxon>Embryophyta</taxon>
        <taxon>Tracheophyta</taxon>
        <taxon>Spermatophyta</taxon>
        <taxon>Magnoliopsida</taxon>
        <taxon>eudicotyledons</taxon>
        <taxon>Gunneridae</taxon>
        <taxon>Pentapetalae</taxon>
        <taxon>Caryophyllales</taxon>
        <taxon>Caryophyllaceae</taxon>
        <taxon>Caryophylleae</taxon>
        <taxon>Saponaria</taxon>
    </lineage>
</organism>
<feature type="region of interest" description="Disordered" evidence="1">
    <location>
        <begin position="1"/>
        <end position="42"/>
    </location>
</feature>
<feature type="region of interest" description="Disordered" evidence="1">
    <location>
        <begin position="126"/>
        <end position="145"/>
    </location>
</feature>
<feature type="compositionally biased region" description="Low complexity" evidence="1">
    <location>
        <begin position="32"/>
        <end position="42"/>
    </location>
</feature>
<feature type="domain" description="VQ" evidence="2">
    <location>
        <begin position="66"/>
        <end position="90"/>
    </location>
</feature>
<keyword evidence="4" id="KW-1185">Reference proteome</keyword>
<proteinExistence type="predicted"/>
<feature type="compositionally biased region" description="Basic residues" evidence="1">
    <location>
        <begin position="21"/>
        <end position="30"/>
    </location>
</feature>
<evidence type="ECO:0000259" key="2">
    <source>
        <dbReference type="Pfam" id="PF05678"/>
    </source>
</evidence>
<name>A0AAW1I4U7_SAPOF</name>
<accession>A0AAW1I4U7</accession>
<dbReference type="Proteomes" id="UP001443914">
    <property type="component" value="Unassembled WGS sequence"/>
</dbReference>
<dbReference type="InterPro" id="IPR008889">
    <property type="entry name" value="VQ"/>
</dbReference>
<evidence type="ECO:0000313" key="3">
    <source>
        <dbReference type="EMBL" id="KAK9684249.1"/>
    </source>
</evidence>
<dbReference type="PANTHER" id="PTHR33143:SF63">
    <property type="entry name" value="F16F4.1 PROTEIN"/>
    <property type="match status" value="1"/>
</dbReference>
<dbReference type="EMBL" id="JBDFQZ010000010">
    <property type="protein sequence ID" value="KAK9684249.1"/>
    <property type="molecule type" value="Genomic_DNA"/>
</dbReference>
<comment type="caution">
    <text evidence="3">The sequence shown here is derived from an EMBL/GenBank/DDBJ whole genome shotgun (WGS) entry which is preliminary data.</text>
</comment>